<keyword evidence="7 8" id="KW-0804">Transcription</keyword>
<dbReference type="InterPro" id="IPR001669">
    <property type="entry name" value="Arg_repress"/>
</dbReference>
<evidence type="ECO:0000256" key="7">
    <source>
        <dbReference type="ARBA" id="ARBA00023163"/>
    </source>
</evidence>
<evidence type="ECO:0000313" key="13">
    <source>
        <dbReference type="Proteomes" id="UP001056336"/>
    </source>
</evidence>
<dbReference type="SUPFAM" id="SSF46785">
    <property type="entry name" value="Winged helix' DNA-binding domain"/>
    <property type="match status" value="1"/>
</dbReference>
<keyword evidence="13" id="KW-1185">Reference proteome</keyword>
<dbReference type="InterPro" id="IPR020900">
    <property type="entry name" value="Arg_repress_DNA-bd"/>
</dbReference>
<dbReference type="InterPro" id="IPR036251">
    <property type="entry name" value="Arg_repress_C_sf"/>
</dbReference>
<dbReference type="RefSeq" id="WP_249774002.1">
    <property type="nucleotide sequence ID" value="NZ_CP097332.1"/>
</dbReference>
<organism evidence="12 13">
    <name type="scientific">Jatrophihabitans telluris</name>
    <dbReference type="NCBI Taxonomy" id="2038343"/>
    <lineage>
        <taxon>Bacteria</taxon>
        <taxon>Bacillati</taxon>
        <taxon>Actinomycetota</taxon>
        <taxon>Actinomycetes</taxon>
        <taxon>Jatrophihabitantales</taxon>
        <taxon>Jatrophihabitantaceae</taxon>
        <taxon>Jatrophihabitans</taxon>
    </lineage>
</organism>
<dbReference type="HAMAP" id="MF_00173">
    <property type="entry name" value="Arg_repressor"/>
    <property type="match status" value="1"/>
</dbReference>
<sequence length="178" mass="18144">MVARSRRAGQPGSVTELTTRAARHARIVEILTGAAVRSQSELAALLAAAGVPVTQTTLSRDLDELGAVKLRTPDGGQSVYVIPPDGAPLTARHAADAPPHRLARLLSELLISAEASGNLVVLRTPPGASNFLASALDRAGLAEVLGTIAGDDTIVVVARDPDGGAGLARHLLALSSTS</sequence>
<comment type="similarity">
    <text evidence="2 8">Belongs to the ArgR family.</text>
</comment>
<dbReference type="Gene3D" id="3.30.1360.40">
    <property type="match status" value="1"/>
</dbReference>
<dbReference type="NCBIfam" id="TIGR01529">
    <property type="entry name" value="argR_whole"/>
    <property type="match status" value="1"/>
</dbReference>
<dbReference type="InterPro" id="IPR020899">
    <property type="entry name" value="Arg_repress_C"/>
</dbReference>
<dbReference type="Pfam" id="PF02863">
    <property type="entry name" value="Arg_repressor_C"/>
    <property type="match status" value="1"/>
</dbReference>
<accession>A0ABY4R583</accession>
<evidence type="ECO:0000256" key="4">
    <source>
        <dbReference type="ARBA" id="ARBA00022491"/>
    </source>
</evidence>
<keyword evidence="3 8" id="KW-0963">Cytoplasm</keyword>
<keyword evidence="5 8" id="KW-0805">Transcription regulation</keyword>
<evidence type="ECO:0000256" key="3">
    <source>
        <dbReference type="ARBA" id="ARBA00022490"/>
    </source>
</evidence>
<dbReference type="NCBIfam" id="NF002880">
    <property type="entry name" value="PRK03341.1"/>
    <property type="match status" value="1"/>
</dbReference>
<evidence type="ECO:0000256" key="1">
    <source>
        <dbReference type="ARBA" id="ARBA00004496"/>
    </source>
</evidence>
<feature type="domain" description="Arginine repressor C-terminal" evidence="11">
    <location>
        <begin position="106"/>
        <end position="171"/>
    </location>
</feature>
<dbReference type="Pfam" id="PF01316">
    <property type="entry name" value="Arg_repressor"/>
    <property type="match status" value="1"/>
</dbReference>
<protein>
    <recommendedName>
        <fullName evidence="8 9">Arginine repressor</fullName>
    </recommendedName>
</protein>
<dbReference type="PANTHER" id="PTHR34471:SF1">
    <property type="entry name" value="ARGININE REPRESSOR"/>
    <property type="match status" value="1"/>
</dbReference>
<comment type="function">
    <text evidence="8">Regulates arginine biosynthesis genes.</text>
</comment>
<evidence type="ECO:0000259" key="11">
    <source>
        <dbReference type="Pfam" id="PF02863"/>
    </source>
</evidence>
<dbReference type="Gene3D" id="1.10.10.10">
    <property type="entry name" value="Winged helix-like DNA-binding domain superfamily/Winged helix DNA-binding domain"/>
    <property type="match status" value="1"/>
</dbReference>
<keyword evidence="6 8" id="KW-0238">DNA-binding</keyword>
<keyword evidence="8" id="KW-0055">Arginine biosynthesis</keyword>
<dbReference type="InterPro" id="IPR036388">
    <property type="entry name" value="WH-like_DNA-bd_sf"/>
</dbReference>
<dbReference type="PANTHER" id="PTHR34471">
    <property type="entry name" value="ARGININE REPRESSOR"/>
    <property type="match status" value="1"/>
</dbReference>
<evidence type="ECO:0000256" key="6">
    <source>
        <dbReference type="ARBA" id="ARBA00023125"/>
    </source>
</evidence>
<proteinExistence type="inferred from homology"/>
<dbReference type="InterPro" id="IPR036390">
    <property type="entry name" value="WH_DNA-bd_sf"/>
</dbReference>
<dbReference type="Proteomes" id="UP001056336">
    <property type="component" value="Chromosome"/>
</dbReference>
<gene>
    <name evidence="8" type="primary">argR</name>
    <name evidence="12" type="ORF">M6D93_08915</name>
</gene>
<comment type="subcellular location">
    <subcellularLocation>
        <location evidence="1 8">Cytoplasm</location>
    </subcellularLocation>
</comment>
<evidence type="ECO:0000256" key="5">
    <source>
        <dbReference type="ARBA" id="ARBA00023015"/>
    </source>
</evidence>
<dbReference type="EMBL" id="CP097332">
    <property type="protein sequence ID" value="UQX90106.1"/>
    <property type="molecule type" value="Genomic_DNA"/>
</dbReference>
<keyword evidence="8" id="KW-0028">Amino-acid biosynthesis</keyword>
<evidence type="ECO:0000256" key="2">
    <source>
        <dbReference type="ARBA" id="ARBA00008316"/>
    </source>
</evidence>
<evidence type="ECO:0000259" key="10">
    <source>
        <dbReference type="Pfam" id="PF01316"/>
    </source>
</evidence>
<evidence type="ECO:0000256" key="9">
    <source>
        <dbReference type="NCBIfam" id="TIGR01529"/>
    </source>
</evidence>
<reference evidence="12" key="2">
    <citation type="submission" date="2022-05" db="EMBL/GenBank/DDBJ databases">
        <authorList>
            <person name="Kim J.-S."/>
            <person name="Lee K."/>
            <person name="Suh M."/>
            <person name="Eom M."/>
            <person name="Kim J.-S."/>
            <person name="Kim D.-S."/>
            <person name="Ko S.-H."/>
            <person name="Shin Y."/>
            <person name="Lee J.-S."/>
        </authorList>
    </citation>
    <scope>NUCLEOTIDE SEQUENCE</scope>
    <source>
        <strain evidence="12">N237</strain>
    </source>
</reference>
<dbReference type="PRINTS" id="PR01467">
    <property type="entry name" value="ARGREPRESSOR"/>
</dbReference>
<evidence type="ECO:0000313" key="12">
    <source>
        <dbReference type="EMBL" id="UQX90106.1"/>
    </source>
</evidence>
<comment type="pathway">
    <text evidence="8">Amino-acid biosynthesis; L-arginine biosynthesis [regulation].</text>
</comment>
<name>A0ABY4R583_9ACTN</name>
<feature type="domain" description="Arginine repressor DNA-binding" evidence="10">
    <location>
        <begin position="19"/>
        <end position="86"/>
    </location>
</feature>
<evidence type="ECO:0000256" key="8">
    <source>
        <dbReference type="HAMAP-Rule" id="MF_00173"/>
    </source>
</evidence>
<dbReference type="SUPFAM" id="SSF55252">
    <property type="entry name" value="C-terminal domain of arginine repressor"/>
    <property type="match status" value="1"/>
</dbReference>
<keyword evidence="4 8" id="KW-0678">Repressor</keyword>
<reference evidence="12" key="1">
    <citation type="journal article" date="2018" name="Int. J. Syst. Evol. Microbiol.">
        <title>Jatrophihabitans telluris sp. nov., isolated from sediment soil of lava forest wetlands and the emended description of the genus Jatrophihabitans.</title>
        <authorList>
            <person name="Lee K.C."/>
            <person name="Suh M.K."/>
            <person name="Eom M.K."/>
            <person name="Kim K.K."/>
            <person name="Kim J.S."/>
            <person name="Kim D.S."/>
            <person name="Ko S.H."/>
            <person name="Shin Y.K."/>
            <person name="Lee J.S."/>
        </authorList>
    </citation>
    <scope>NUCLEOTIDE SEQUENCE</scope>
    <source>
        <strain evidence="12">N237</strain>
    </source>
</reference>